<dbReference type="Pfam" id="PF21305">
    <property type="entry name" value="type_II_gspD_N0"/>
    <property type="match status" value="1"/>
</dbReference>
<dbReference type="InterPro" id="IPR050810">
    <property type="entry name" value="Bact_Secretion_Sys_Channel"/>
</dbReference>
<dbReference type="PRINTS" id="PR00811">
    <property type="entry name" value="BCTERIALGSPD"/>
</dbReference>
<feature type="domain" description="GspD-like N0" evidence="13">
    <location>
        <begin position="48"/>
        <end position="118"/>
    </location>
</feature>
<evidence type="ECO:0000259" key="12">
    <source>
        <dbReference type="Pfam" id="PF03958"/>
    </source>
</evidence>
<evidence type="ECO:0000256" key="1">
    <source>
        <dbReference type="ARBA" id="ARBA00004442"/>
    </source>
</evidence>
<evidence type="ECO:0000259" key="13">
    <source>
        <dbReference type="Pfam" id="PF21305"/>
    </source>
</evidence>
<keyword evidence="7" id="KW-0653">Protein transport</keyword>
<dbReference type="Proteomes" id="UP001596492">
    <property type="component" value="Unassembled WGS sequence"/>
</dbReference>
<evidence type="ECO:0000256" key="3">
    <source>
        <dbReference type="ARBA" id="ARBA00022448"/>
    </source>
</evidence>
<evidence type="ECO:0000313" key="15">
    <source>
        <dbReference type="Proteomes" id="UP001596492"/>
    </source>
</evidence>
<dbReference type="NCBIfam" id="TIGR02517">
    <property type="entry name" value="type_II_gspD"/>
    <property type="match status" value="1"/>
</dbReference>
<dbReference type="PRINTS" id="PR01032">
    <property type="entry name" value="PHAGEIV"/>
</dbReference>
<comment type="subcellular location">
    <subcellularLocation>
        <location evidence="1 10">Cell outer membrane</location>
    </subcellularLocation>
</comment>
<keyword evidence="6" id="KW-0732">Signal</keyword>
<keyword evidence="3 10" id="KW-0813">Transport</keyword>
<dbReference type="Pfam" id="PF00263">
    <property type="entry name" value="Secretin"/>
    <property type="match status" value="1"/>
</dbReference>
<feature type="domain" description="NolW-like" evidence="12">
    <location>
        <begin position="278"/>
        <end position="351"/>
    </location>
</feature>
<reference evidence="15" key="1">
    <citation type="journal article" date="2019" name="Int. J. Syst. Evol. Microbiol.">
        <title>The Global Catalogue of Microorganisms (GCM) 10K type strain sequencing project: providing services to taxonomists for standard genome sequencing and annotation.</title>
        <authorList>
            <consortium name="The Broad Institute Genomics Platform"/>
            <consortium name="The Broad Institute Genome Sequencing Center for Infectious Disease"/>
            <person name="Wu L."/>
            <person name="Ma J."/>
        </authorList>
    </citation>
    <scope>NUCLEOTIDE SEQUENCE [LARGE SCALE GENOMIC DNA]</scope>
    <source>
        <strain evidence="15">CCUG 51308</strain>
    </source>
</reference>
<evidence type="ECO:0000256" key="5">
    <source>
        <dbReference type="ARBA" id="ARBA00022692"/>
    </source>
</evidence>
<dbReference type="RefSeq" id="WP_382165172.1">
    <property type="nucleotide sequence ID" value="NZ_JBHTBR010000002.1"/>
</dbReference>
<keyword evidence="9" id="KW-0998">Cell outer membrane</keyword>
<evidence type="ECO:0000256" key="10">
    <source>
        <dbReference type="RuleBase" id="RU004004"/>
    </source>
</evidence>
<evidence type="ECO:0000313" key="14">
    <source>
        <dbReference type="EMBL" id="MFC7290351.1"/>
    </source>
</evidence>
<gene>
    <name evidence="14" type="primary">gspD</name>
    <name evidence="14" type="ORF">ACFQS8_01865</name>
</gene>
<feature type="domain" description="Type II/III secretion system secretin-like" evidence="11">
    <location>
        <begin position="459"/>
        <end position="619"/>
    </location>
</feature>
<comment type="caution">
    <text evidence="14">The sequence shown here is derived from an EMBL/GenBank/DDBJ whole genome shotgun (WGS) entry which is preliminary data.</text>
</comment>
<evidence type="ECO:0000256" key="6">
    <source>
        <dbReference type="ARBA" id="ARBA00022729"/>
    </source>
</evidence>
<dbReference type="EMBL" id="JBHTBR010000002">
    <property type="protein sequence ID" value="MFC7290351.1"/>
    <property type="molecule type" value="Genomic_DNA"/>
</dbReference>
<dbReference type="InterPro" id="IPR049371">
    <property type="entry name" value="GspD-like_N0"/>
</dbReference>
<comment type="similarity">
    <text evidence="2">Belongs to the bacterial secretin family. GSP D subfamily.</text>
</comment>
<feature type="domain" description="NolW-like" evidence="12">
    <location>
        <begin position="142"/>
        <end position="201"/>
    </location>
</feature>
<evidence type="ECO:0000256" key="8">
    <source>
        <dbReference type="ARBA" id="ARBA00023136"/>
    </source>
</evidence>
<dbReference type="InterPro" id="IPR005644">
    <property type="entry name" value="NolW-like"/>
</dbReference>
<keyword evidence="8" id="KW-0472">Membrane</keyword>
<accession>A0ABW2IHD1</accession>
<dbReference type="InterPro" id="IPR013356">
    <property type="entry name" value="T2SS_GspD"/>
</dbReference>
<evidence type="ECO:0000256" key="4">
    <source>
        <dbReference type="ARBA" id="ARBA00022452"/>
    </source>
</evidence>
<dbReference type="PANTHER" id="PTHR30332:SF24">
    <property type="entry name" value="SECRETIN GSPD-RELATED"/>
    <property type="match status" value="1"/>
</dbReference>
<dbReference type="InterPro" id="IPR038591">
    <property type="entry name" value="NolW-like_sf"/>
</dbReference>
<evidence type="ECO:0000256" key="2">
    <source>
        <dbReference type="ARBA" id="ARBA00006980"/>
    </source>
</evidence>
<protein>
    <submittedName>
        <fullName evidence="14">Type II secretion system secretin GspD</fullName>
    </submittedName>
</protein>
<proteinExistence type="inferred from homology"/>
<evidence type="ECO:0000259" key="11">
    <source>
        <dbReference type="Pfam" id="PF00263"/>
    </source>
</evidence>
<dbReference type="PANTHER" id="PTHR30332">
    <property type="entry name" value="PROBABLE GENERAL SECRETION PATHWAY PROTEIN D"/>
    <property type="match status" value="1"/>
</dbReference>
<sequence length="662" mass="70554">MVSRRNKVLHGAALAMLGGFIAPLGQYAVADDLGETRVRADGTQTHVMNLKDVDISVLIDDVSAITGHTFVVHPSVRGRISVSSQTPLTDREVFQVFLSTLRVNGFTAIPSQGGVYKIVPEQSASAEAALARPSVGGDQFETAVLRLRNFDAAEAAKMIKPITNPQGQLTASSASNTLIVVDYAANISRVRKIVAEIDQDRNETLTMALVNMSATEMAKTVNGMKAANRGSGGYDVSALAIESNNSIIIKGDARDVAAVHEIVRGLDVSNRKDDESLKVLSLKHSEAAELAPILESMGKRLAEQTSPDKSNVSVPTIAVYEPTNSLVVSASPMVVRQLERVVEELDRRRSQVLVEAIIVELSDDAARELGLEFVLSGTGSSTTPFAATNFTRSTPNVLALAGALILGDDGNGDSDTTSTSSSLQTVAINSLLGSAGGLLGIGGETSDGTIFGAILNAVDTDVSSNVLSTPHLLTLDNEEASITVGQEVPITTGEALGDNNSNPFRTVERKPLGVTLEVTPQIGEGDSIKLQLRQEVSSIFDSVSGTDFITNNREINTTILADDGEIIVLGGLIKEEETLNVSKVPLLGDIPGVGRLFSSEGTTKKRTNLMVFLKPTIIRDADTMRRATQQKYQYIRQEQIAASRDERANLDVFMKEVLGVEE</sequence>
<dbReference type="Pfam" id="PF03958">
    <property type="entry name" value="Secretin_N"/>
    <property type="match status" value="2"/>
</dbReference>
<organism evidence="14 15">
    <name type="scientific">Hirschia litorea</name>
    <dbReference type="NCBI Taxonomy" id="1199156"/>
    <lineage>
        <taxon>Bacteria</taxon>
        <taxon>Pseudomonadati</taxon>
        <taxon>Pseudomonadota</taxon>
        <taxon>Alphaproteobacteria</taxon>
        <taxon>Hyphomonadales</taxon>
        <taxon>Hyphomonadaceae</taxon>
        <taxon>Hirschia</taxon>
    </lineage>
</organism>
<keyword evidence="5" id="KW-0812">Transmembrane</keyword>
<dbReference type="InterPro" id="IPR004846">
    <property type="entry name" value="T2SS/T3SS_dom"/>
</dbReference>
<evidence type="ECO:0000256" key="9">
    <source>
        <dbReference type="ARBA" id="ARBA00023237"/>
    </source>
</evidence>
<name>A0ABW2IHD1_9PROT</name>
<keyword evidence="15" id="KW-1185">Reference proteome</keyword>
<dbReference type="InterPro" id="IPR001775">
    <property type="entry name" value="GspD/PilQ"/>
</dbReference>
<keyword evidence="4" id="KW-1134">Transmembrane beta strand</keyword>
<dbReference type="Gene3D" id="3.30.1370.120">
    <property type="match status" value="3"/>
</dbReference>
<evidence type="ECO:0000256" key="7">
    <source>
        <dbReference type="ARBA" id="ARBA00022927"/>
    </source>
</evidence>